<dbReference type="AlphaFoldDB" id="A0A1C0A5A4"/>
<dbReference type="Proteomes" id="UP000093514">
    <property type="component" value="Unassembled WGS sequence"/>
</dbReference>
<organism evidence="2 3">
    <name type="scientific">Orenia metallireducens</name>
    <dbReference type="NCBI Taxonomy" id="1413210"/>
    <lineage>
        <taxon>Bacteria</taxon>
        <taxon>Bacillati</taxon>
        <taxon>Bacillota</taxon>
        <taxon>Clostridia</taxon>
        <taxon>Halanaerobiales</taxon>
        <taxon>Halobacteroidaceae</taxon>
        <taxon>Orenia</taxon>
    </lineage>
</organism>
<feature type="transmembrane region" description="Helical" evidence="1">
    <location>
        <begin position="12"/>
        <end position="32"/>
    </location>
</feature>
<dbReference type="EMBL" id="LWDV01000010">
    <property type="protein sequence ID" value="OCL25321.1"/>
    <property type="molecule type" value="Genomic_DNA"/>
</dbReference>
<evidence type="ECO:0000256" key="1">
    <source>
        <dbReference type="SAM" id="Phobius"/>
    </source>
</evidence>
<dbReference type="RefSeq" id="WP_068719233.1">
    <property type="nucleotide sequence ID" value="NZ_LWDV01000010.1"/>
</dbReference>
<keyword evidence="1" id="KW-0472">Membrane</keyword>
<dbReference type="OrthoDB" id="2111141at2"/>
<gene>
    <name evidence="2" type="ORF">U472_13265</name>
</gene>
<evidence type="ECO:0000313" key="2">
    <source>
        <dbReference type="EMBL" id="OCL25321.1"/>
    </source>
</evidence>
<proteinExistence type="predicted"/>
<comment type="caution">
    <text evidence="2">The sequence shown here is derived from an EMBL/GenBank/DDBJ whole genome shotgun (WGS) entry which is preliminary data.</text>
</comment>
<protein>
    <submittedName>
        <fullName evidence="2">Uncharacterized protein</fullName>
    </submittedName>
</protein>
<keyword evidence="1" id="KW-1133">Transmembrane helix</keyword>
<keyword evidence="3" id="KW-1185">Reference proteome</keyword>
<sequence>MNNQRNKRIHLLITAVVIFLVPIIAGYLMSVFSKHNVEDVRAKIEDYLYNKYGEEFVVDRIGTRTSSGQKYYEARIYPKSIIGTNKAGDSYYYASASTDKLSFGRLGGVGDSYSYVNRNMDMEEYLLPEVKKTFGERVLLKVDVKHEVTTDGSWWAGYKSASLEQMDNKIKNDPEHNRMLLELYIYIFDRIDNKTEKEERRQEIFEYVQYLKKEGLFKYLELGVIFIDERVLAPSYREFDREIFLSDKVAEVVEGERVYLPPIELRRRMSKELQKEIDKMSEEQILNSMYRIRKGGLKDLNKYNMQYIALVYSLGMLEERYSSSITEEDKKNHYDSLKNIILEKPYNYIYIN</sequence>
<evidence type="ECO:0000313" key="3">
    <source>
        <dbReference type="Proteomes" id="UP000093514"/>
    </source>
</evidence>
<reference evidence="3" key="1">
    <citation type="submission" date="2016-07" db="EMBL/GenBank/DDBJ databases">
        <authorList>
            <person name="Florea S."/>
            <person name="Webb J.S."/>
            <person name="Jaromczyk J."/>
            <person name="Schardl C.L."/>
        </authorList>
    </citation>
    <scope>NUCLEOTIDE SEQUENCE [LARGE SCALE GENOMIC DNA]</scope>
    <source>
        <strain evidence="3">Z6</strain>
    </source>
</reference>
<accession>A0A1C0A5A4</accession>
<reference evidence="2 3" key="2">
    <citation type="submission" date="2016-08" db="EMBL/GenBank/DDBJ databases">
        <title>Orenia metallireducens sp. nov. strain Z6, a Novel Metal-reducing Firmicute from the Deep Subsurface.</title>
        <authorList>
            <person name="Maxim B.I."/>
            <person name="Kenneth K."/>
            <person name="Flynn T.M."/>
            <person name="Oloughlin E.J."/>
            <person name="Locke R.A."/>
            <person name="Weber J.R."/>
            <person name="Egan S.M."/>
            <person name="Mackie R.I."/>
            <person name="Cann I.K."/>
        </authorList>
    </citation>
    <scope>NUCLEOTIDE SEQUENCE [LARGE SCALE GENOMIC DNA]</scope>
    <source>
        <strain evidence="2 3">Z6</strain>
    </source>
</reference>
<keyword evidence="1" id="KW-0812">Transmembrane</keyword>
<name>A0A1C0A5A4_9FIRM</name>